<feature type="domain" description="Myb-like" evidence="7">
    <location>
        <begin position="62"/>
        <end position="103"/>
    </location>
</feature>
<dbReference type="GO" id="GO:0005634">
    <property type="term" value="C:nucleus"/>
    <property type="evidence" value="ECO:0007669"/>
    <property type="project" value="UniProtKB-SubCell"/>
</dbReference>
<dbReference type="Proteomes" id="UP000027120">
    <property type="component" value="Unassembled WGS sequence"/>
</dbReference>
<evidence type="ECO:0000313" key="9">
    <source>
        <dbReference type="EMBL" id="KDO65179.1"/>
    </source>
</evidence>
<dbReference type="PROSITE" id="PS50090">
    <property type="entry name" value="MYB_LIKE"/>
    <property type="match status" value="2"/>
</dbReference>
<evidence type="ECO:0000256" key="6">
    <source>
        <dbReference type="ARBA" id="ARBA00023242"/>
    </source>
</evidence>
<dbReference type="SMART" id="SM00717">
    <property type="entry name" value="SANT"/>
    <property type="match status" value="2"/>
</dbReference>
<evidence type="ECO:0000256" key="1">
    <source>
        <dbReference type="ARBA" id="ARBA00004123"/>
    </source>
</evidence>
<dbReference type="EMBL" id="KK784904">
    <property type="protein sequence ID" value="KDO65179.1"/>
    <property type="molecule type" value="Genomic_DNA"/>
</dbReference>
<feature type="non-terminal residue" evidence="9">
    <location>
        <position position="103"/>
    </location>
</feature>
<evidence type="ECO:0000259" key="7">
    <source>
        <dbReference type="PROSITE" id="PS50090"/>
    </source>
</evidence>
<evidence type="ECO:0000256" key="5">
    <source>
        <dbReference type="ARBA" id="ARBA00023163"/>
    </source>
</evidence>
<keyword evidence="6" id="KW-0539">Nucleus</keyword>
<dbReference type="PANTHER" id="PTHR47997:SF87">
    <property type="entry name" value="TRANSCRIPTION FACTOR MYB26"/>
    <property type="match status" value="1"/>
</dbReference>
<feature type="domain" description="Myb-like" evidence="7">
    <location>
        <begin position="9"/>
        <end position="61"/>
    </location>
</feature>
<protein>
    <submittedName>
        <fullName evidence="9">Uncharacterized protein</fullName>
    </submittedName>
</protein>
<organism evidence="9 10">
    <name type="scientific">Citrus sinensis</name>
    <name type="common">Sweet orange</name>
    <name type="synonym">Citrus aurantium var. sinensis</name>
    <dbReference type="NCBI Taxonomy" id="2711"/>
    <lineage>
        <taxon>Eukaryota</taxon>
        <taxon>Viridiplantae</taxon>
        <taxon>Streptophyta</taxon>
        <taxon>Embryophyta</taxon>
        <taxon>Tracheophyta</taxon>
        <taxon>Spermatophyta</taxon>
        <taxon>Magnoliopsida</taxon>
        <taxon>eudicotyledons</taxon>
        <taxon>Gunneridae</taxon>
        <taxon>Pentapetalae</taxon>
        <taxon>rosids</taxon>
        <taxon>malvids</taxon>
        <taxon>Sapindales</taxon>
        <taxon>Rutaceae</taxon>
        <taxon>Aurantioideae</taxon>
        <taxon>Citrus</taxon>
    </lineage>
</organism>
<proteinExistence type="predicted"/>
<dbReference type="InterPro" id="IPR001005">
    <property type="entry name" value="SANT/Myb"/>
</dbReference>
<dbReference type="Pfam" id="PF00249">
    <property type="entry name" value="Myb_DNA-binding"/>
    <property type="match status" value="2"/>
</dbReference>
<dbReference type="Gene3D" id="1.10.10.60">
    <property type="entry name" value="Homeodomain-like"/>
    <property type="match status" value="2"/>
</dbReference>
<dbReference type="FunFam" id="1.10.10.60:FF:000185">
    <property type="entry name" value="MYB transcription factor"/>
    <property type="match status" value="1"/>
</dbReference>
<evidence type="ECO:0000259" key="8">
    <source>
        <dbReference type="PROSITE" id="PS51294"/>
    </source>
</evidence>
<sequence>MGHHSCCNKQKVKRGLWSPEEDEKLINYVTTYGHGCWSSVPKHAGLQRCGKSCRLRWINYLRPDLKRGSFSPQEAALIIELHSILGNRWAQIARHLPGRTDNE</sequence>
<dbReference type="InterPro" id="IPR017930">
    <property type="entry name" value="Myb_dom"/>
</dbReference>
<keyword evidence="3" id="KW-0805">Transcription regulation</keyword>
<dbReference type="SUPFAM" id="SSF46689">
    <property type="entry name" value="Homeodomain-like"/>
    <property type="match status" value="1"/>
</dbReference>
<dbReference type="GO" id="GO:0003677">
    <property type="term" value="F:DNA binding"/>
    <property type="evidence" value="ECO:0007669"/>
    <property type="project" value="UniProtKB-KW"/>
</dbReference>
<dbReference type="InterPro" id="IPR009057">
    <property type="entry name" value="Homeodomain-like_sf"/>
</dbReference>
<reference evidence="9 10" key="1">
    <citation type="submission" date="2014-04" db="EMBL/GenBank/DDBJ databases">
        <authorList>
            <consortium name="International Citrus Genome Consortium"/>
            <person name="Gmitter F."/>
            <person name="Chen C."/>
            <person name="Farmerie W."/>
            <person name="Harkins T."/>
            <person name="Desany B."/>
            <person name="Mohiuddin M."/>
            <person name="Kodira C."/>
            <person name="Borodovsky M."/>
            <person name="Lomsadze A."/>
            <person name="Burns P."/>
            <person name="Jenkins J."/>
            <person name="Prochnik S."/>
            <person name="Shu S."/>
            <person name="Chapman J."/>
            <person name="Pitluck S."/>
            <person name="Schmutz J."/>
            <person name="Rokhsar D."/>
        </authorList>
    </citation>
    <scope>NUCLEOTIDE SEQUENCE</scope>
</reference>
<keyword evidence="10" id="KW-1185">Reference proteome</keyword>
<keyword evidence="2" id="KW-0677">Repeat</keyword>
<accession>A0A067FCT6</accession>
<evidence type="ECO:0000313" key="10">
    <source>
        <dbReference type="Proteomes" id="UP000027120"/>
    </source>
</evidence>
<evidence type="ECO:0000256" key="2">
    <source>
        <dbReference type="ARBA" id="ARBA00022737"/>
    </source>
</evidence>
<feature type="domain" description="HTH myb-type" evidence="8">
    <location>
        <begin position="66"/>
        <end position="103"/>
    </location>
</feature>
<evidence type="ECO:0000256" key="4">
    <source>
        <dbReference type="ARBA" id="ARBA00023125"/>
    </source>
</evidence>
<feature type="domain" description="HTH myb-type" evidence="8">
    <location>
        <begin position="9"/>
        <end position="65"/>
    </location>
</feature>
<dbReference type="AlphaFoldDB" id="A0A067FCT6"/>
<dbReference type="PANTHER" id="PTHR47997">
    <property type="entry name" value="MYB DOMAIN PROTEIN 55"/>
    <property type="match status" value="1"/>
</dbReference>
<keyword evidence="5" id="KW-0804">Transcription</keyword>
<dbReference type="InterPro" id="IPR051953">
    <property type="entry name" value="Plant_SW-associated_TFs"/>
</dbReference>
<dbReference type="CDD" id="cd00167">
    <property type="entry name" value="SANT"/>
    <property type="match status" value="2"/>
</dbReference>
<evidence type="ECO:0000256" key="3">
    <source>
        <dbReference type="ARBA" id="ARBA00023015"/>
    </source>
</evidence>
<keyword evidence="4" id="KW-0238">DNA-binding</keyword>
<gene>
    <name evidence="9" type="ORF">CISIN_1g0436122mg</name>
</gene>
<dbReference type="PROSITE" id="PS51294">
    <property type="entry name" value="HTH_MYB"/>
    <property type="match status" value="2"/>
</dbReference>
<comment type="subcellular location">
    <subcellularLocation>
        <location evidence="1">Nucleus</location>
    </subcellularLocation>
</comment>
<name>A0A067FCT6_CITSI</name>